<feature type="domain" description="BTB" evidence="2">
    <location>
        <begin position="107"/>
        <end position="179"/>
    </location>
</feature>
<dbReference type="InterPro" id="IPR000210">
    <property type="entry name" value="BTB/POZ_dom"/>
</dbReference>
<dbReference type="AlphaFoldDB" id="A0A6A6PTY7"/>
<dbReference type="Pfam" id="PF00651">
    <property type="entry name" value="BTB"/>
    <property type="match status" value="1"/>
</dbReference>
<name>A0A6A6PTY7_9PEZI</name>
<feature type="compositionally biased region" description="Low complexity" evidence="1">
    <location>
        <begin position="1"/>
        <end position="17"/>
    </location>
</feature>
<evidence type="ECO:0000313" key="4">
    <source>
        <dbReference type="Proteomes" id="UP000799767"/>
    </source>
</evidence>
<dbReference type="EMBL" id="MU001635">
    <property type="protein sequence ID" value="KAF2483579.1"/>
    <property type="molecule type" value="Genomic_DNA"/>
</dbReference>
<feature type="region of interest" description="Disordered" evidence="1">
    <location>
        <begin position="1"/>
        <end position="96"/>
    </location>
</feature>
<accession>A0A6A6PTY7</accession>
<dbReference type="CDD" id="cd18186">
    <property type="entry name" value="BTB_POZ_ZBTB_KLHL-like"/>
    <property type="match status" value="1"/>
</dbReference>
<dbReference type="PANTHER" id="PTHR47843:SF2">
    <property type="entry name" value="BTB DOMAIN-CONTAINING PROTEIN"/>
    <property type="match status" value="1"/>
</dbReference>
<dbReference type="InterPro" id="IPR011333">
    <property type="entry name" value="SKP1/BTB/POZ_sf"/>
</dbReference>
<organism evidence="3 4">
    <name type="scientific">Neohortaea acidophila</name>
    <dbReference type="NCBI Taxonomy" id="245834"/>
    <lineage>
        <taxon>Eukaryota</taxon>
        <taxon>Fungi</taxon>
        <taxon>Dikarya</taxon>
        <taxon>Ascomycota</taxon>
        <taxon>Pezizomycotina</taxon>
        <taxon>Dothideomycetes</taxon>
        <taxon>Dothideomycetidae</taxon>
        <taxon>Mycosphaerellales</taxon>
        <taxon>Teratosphaeriaceae</taxon>
        <taxon>Neohortaea</taxon>
    </lineage>
</organism>
<protein>
    <recommendedName>
        <fullName evidence="2">BTB domain-containing protein</fullName>
    </recommendedName>
</protein>
<reference evidence="3" key="1">
    <citation type="journal article" date="2020" name="Stud. Mycol.">
        <title>101 Dothideomycetes genomes: a test case for predicting lifestyles and emergence of pathogens.</title>
        <authorList>
            <person name="Haridas S."/>
            <person name="Albert R."/>
            <person name="Binder M."/>
            <person name="Bloem J."/>
            <person name="Labutti K."/>
            <person name="Salamov A."/>
            <person name="Andreopoulos B."/>
            <person name="Baker S."/>
            <person name="Barry K."/>
            <person name="Bills G."/>
            <person name="Bluhm B."/>
            <person name="Cannon C."/>
            <person name="Castanera R."/>
            <person name="Culley D."/>
            <person name="Daum C."/>
            <person name="Ezra D."/>
            <person name="Gonzalez J."/>
            <person name="Henrissat B."/>
            <person name="Kuo A."/>
            <person name="Liang C."/>
            <person name="Lipzen A."/>
            <person name="Lutzoni F."/>
            <person name="Magnuson J."/>
            <person name="Mondo S."/>
            <person name="Nolan M."/>
            <person name="Ohm R."/>
            <person name="Pangilinan J."/>
            <person name="Park H.-J."/>
            <person name="Ramirez L."/>
            <person name="Alfaro M."/>
            <person name="Sun H."/>
            <person name="Tritt A."/>
            <person name="Yoshinaga Y."/>
            <person name="Zwiers L.-H."/>
            <person name="Turgeon B."/>
            <person name="Goodwin S."/>
            <person name="Spatafora J."/>
            <person name="Crous P."/>
            <person name="Grigoriev I."/>
        </authorList>
    </citation>
    <scope>NUCLEOTIDE SEQUENCE</scope>
    <source>
        <strain evidence="3">CBS 113389</strain>
    </source>
</reference>
<evidence type="ECO:0000313" key="3">
    <source>
        <dbReference type="EMBL" id="KAF2483579.1"/>
    </source>
</evidence>
<evidence type="ECO:0000256" key="1">
    <source>
        <dbReference type="SAM" id="MobiDB-lite"/>
    </source>
</evidence>
<evidence type="ECO:0000259" key="2">
    <source>
        <dbReference type="PROSITE" id="PS50097"/>
    </source>
</evidence>
<keyword evidence="4" id="KW-1185">Reference proteome</keyword>
<dbReference type="OrthoDB" id="194443at2759"/>
<gene>
    <name evidence="3" type="ORF">BDY17DRAFT_310554</name>
</gene>
<dbReference type="PANTHER" id="PTHR47843">
    <property type="entry name" value="BTB DOMAIN-CONTAINING PROTEIN-RELATED"/>
    <property type="match status" value="1"/>
</dbReference>
<dbReference type="RefSeq" id="XP_033590149.1">
    <property type="nucleotide sequence ID" value="XM_033735450.1"/>
</dbReference>
<dbReference type="GeneID" id="54476452"/>
<dbReference type="Gene3D" id="3.30.710.10">
    <property type="entry name" value="Potassium Channel Kv1.1, Chain A"/>
    <property type="match status" value="1"/>
</dbReference>
<sequence length="314" mass="35052">MSSAPSSPSALPECAPAPLGPSNLPHAESTRPSGAGILMRPEPVTIGEPFSFAWPDAKRKADTPMQKASDAKRKMDPVTQHTPDAKRKMDPVTLEPPDAKRTRLEYKDTVTVIAGESFREQLFVVHTEIATAHSDFFRKACGGAFREAKEATVRLPEIKADTFRSYVHWLYTGNALVTNKTIDGVQRPYFDSYAIKERIQLLTELYIAADMLADLPLRNAVIDALVEHLSIGDCVLAGTIEMTYTHTPETSKIRKLFVDHCRTLRSVNFFKVVGERLPHGFLLDLVMEMTGTNPAVAKLTYADRCRYHEHSEHM</sequence>
<proteinExistence type="predicted"/>
<dbReference type="PROSITE" id="PS50097">
    <property type="entry name" value="BTB"/>
    <property type="match status" value="1"/>
</dbReference>
<dbReference type="Proteomes" id="UP000799767">
    <property type="component" value="Unassembled WGS sequence"/>
</dbReference>
<dbReference type="SUPFAM" id="SSF54695">
    <property type="entry name" value="POZ domain"/>
    <property type="match status" value="1"/>
</dbReference>